<dbReference type="Proteomes" id="UP001470230">
    <property type="component" value="Unassembled WGS sequence"/>
</dbReference>
<protein>
    <submittedName>
        <fullName evidence="5">Uncharacterized protein</fullName>
    </submittedName>
</protein>
<accession>A0ABR2L7T2</accession>
<name>A0ABR2L7T2_9EUKA</name>
<evidence type="ECO:0000313" key="3">
    <source>
        <dbReference type="EMBL" id="KAK8876404.1"/>
    </source>
</evidence>
<evidence type="ECO:0000313" key="6">
    <source>
        <dbReference type="Proteomes" id="UP001470230"/>
    </source>
</evidence>
<dbReference type="EMBL" id="JAPFFF010000001">
    <property type="protein sequence ID" value="KAK8899046.1"/>
    <property type="molecule type" value="Genomic_DNA"/>
</dbReference>
<proteinExistence type="predicted"/>
<comment type="caution">
    <text evidence="5">The sequence shown here is derived from an EMBL/GenBank/DDBJ whole genome shotgun (WGS) entry which is preliminary data.</text>
</comment>
<dbReference type="EMBL" id="JAPFFF010000019">
    <property type="protein sequence ID" value="KAK8858326.1"/>
    <property type="molecule type" value="Genomic_DNA"/>
</dbReference>
<evidence type="ECO:0000313" key="1">
    <source>
        <dbReference type="EMBL" id="KAK8841574.1"/>
    </source>
</evidence>
<evidence type="ECO:0000313" key="4">
    <source>
        <dbReference type="EMBL" id="KAK8885108.1"/>
    </source>
</evidence>
<evidence type="ECO:0000313" key="5">
    <source>
        <dbReference type="EMBL" id="KAK8899046.1"/>
    </source>
</evidence>
<evidence type="ECO:0000313" key="2">
    <source>
        <dbReference type="EMBL" id="KAK8858326.1"/>
    </source>
</evidence>
<dbReference type="EMBL" id="JAPFFF010000008">
    <property type="protein sequence ID" value="KAK8885108.1"/>
    <property type="molecule type" value="Genomic_DNA"/>
</dbReference>
<dbReference type="EMBL" id="JAPFFF010000041">
    <property type="protein sequence ID" value="KAK8841574.1"/>
    <property type="molecule type" value="Genomic_DNA"/>
</dbReference>
<keyword evidence="6" id="KW-1185">Reference proteome</keyword>
<organism evidence="5 6">
    <name type="scientific">Tritrichomonas musculus</name>
    <dbReference type="NCBI Taxonomy" id="1915356"/>
    <lineage>
        <taxon>Eukaryota</taxon>
        <taxon>Metamonada</taxon>
        <taxon>Parabasalia</taxon>
        <taxon>Tritrichomonadida</taxon>
        <taxon>Tritrichomonadidae</taxon>
        <taxon>Tritrichomonas</taxon>
    </lineage>
</organism>
<reference evidence="5 6" key="1">
    <citation type="submission" date="2024-04" db="EMBL/GenBank/DDBJ databases">
        <title>Tritrichomonas musculus Genome.</title>
        <authorList>
            <person name="Alves-Ferreira E."/>
            <person name="Grigg M."/>
            <person name="Lorenzi H."/>
            <person name="Galac M."/>
        </authorList>
    </citation>
    <scope>NUCLEOTIDE SEQUENCE [LARGE SCALE GENOMIC DNA]</scope>
    <source>
        <strain evidence="5 6">EAF2021</strain>
    </source>
</reference>
<gene>
    <name evidence="5" type="ORF">M9Y10_001344</name>
    <name evidence="3" type="ORF">M9Y10_006608</name>
    <name evidence="2" type="ORF">M9Y10_013429</name>
    <name evidence="1" type="ORF">M9Y10_027199</name>
    <name evidence="4" type="ORF">M9Y10_044237</name>
</gene>
<sequence length="529" mass="60328">MTGVWTETDFENFAKVGGGGGGETVDTSKFVLKENGEATNLTIHYAKNEDEKLNGKRTGTMTTDDLGGKLSKLNDDGSALADFQIYGSQTEKMEAGEIVDFVRQYKTLDLSDYVVKDGGTVENLTIKFRQTNDQNKDTIKRGVLRTDDLGNQVSKLNSYGNAKAGFEMWIDNTKKTSAEKINNQITELQNKTQHLNTDGNAKEEFGLIGYNHQSKTIKATLCSEIVPIVTLFSEKNISYTNSKNEIVNLGKYMEYDSPIYFPHDVRFKTTDKDGTEIFASFHVLQCIMKNLIDKMIEKEQYLMEKIKGLEPPQPKLLSNDDDENKELNFGEMTEEDLENYLQKDFETWKSSIDKLFENNDRISDIEENIEKIGNIFSADTTESQVYRNKEGFVINNQAQTLALNDEEEEKPVVLTFEEKLKKWQDEELDQLKWLNQGIKEIWSFCAGLSEDLSRLEENQCQCGGSGTVSDDKLTALERKCKNIETDLTFENLTTENRIKILEDKTKNIECDKYYDSIIQLLEEKCSTIE</sequence>
<dbReference type="EMBL" id="JAPFFF010000012">
    <property type="protein sequence ID" value="KAK8876404.1"/>
    <property type="molecule type" value="Genomic_DNA"/>
</dbReference>